<keyword evidence="2" id="KW-1185">Reference proteome</keyword>
<evidence type="ECO:0000313" key="2">
    <source>
        <dbReference type="Proteomes" id="UP001155483"/>
    </source>
</evidence>
<dbReference type="InterPro" id="IPR025543">
    <property type="entry name" value="Dodecin-like"/>
</dbReference>
<dbReference type="InterPro" id="IPR009923">
    <property type="entry name" value="Dodecin"/>
</dbReference>
<proteinExistence type="predicted"/>
<comment type="caution">
    <text evidence="1">The sequence shown here is derived from an EMBL/GenBank/DDBJ whole genome shotgun (WGS) entry which is preliminary data.</text>
</comment>
<dbReference type="SUPFAM" id="SSF89807">
    <property type="entry name" value="Dodecin-like"/>
    <property type="match status" value="1"/>
</dbReference>
<dbReference type="InterPro" id="IPR036694">
    <property type="entry name" value="Dodecin-like_sf"/>
</dbReference>
<gene>
    <name evidence="1" type="ORF">OCK74_27160</name>
</gene>
<evidence type="ECO:0000313" key="1">
    <source>
        <dbReference type="EMBL" id="MCU7552828.1"/>
    </source>
</evidence>
<dbReference type="Proteomes" id="UP001155483">
    <property type="component" value="Unassembled WGS sequence"/>
</dbReference>
<dbReference type="Pfam" id="PF07311">
    <property type="entry name" value="Dodecin"/>
    <property type="match status" value="1"/>
</dbReference>
<reference evidence="1" key="1">
    <citation type="submission" date="2022-09" db="EMBL/GenBank/DDBJ databases">
        <authorList>
            <person name="Yuan C."/>
            <person name="Ke Z."/>
        </authorList>
    </citation>
    <scope>NUCLEOTIDE SEQUENCE</scope>
    <source>
        <strain evidence="1">LB-8</strain>
    </source>
</reference>
<name>A0A9X2Y2N9_9BACT</name>
<dbReference type="RefSeq" id="WP_279300263.1">
    <property type="nucleotide sequence ID" value="NZ_JAOTIF010000049.1"/>
</dbReference>
<dbReference type="PANTHER" id="PTHR39324:SF1">
    <property type="entry name" value="CALCIUM DODECIN"/>
    <property type="match status" value="1"/>
</dbReference>
<organism evidence="1 2">
    <name type="scientific">Paraflavisolibacter caeni</name>
    <dbReference type="NCBI Taxonomy" id="2982496"/>
    <lineage>
        <taxon>Bacteria</taxon>
        <taxon>Pseudomonadati</taxon>
        <taxon>Bacteroidota</taxon>
        <taxon>Chitinophagia</taxon>
        <taxon>Chitinophagales</taxon>
        <taxon>Chitinophagaceae</taxon>
        <taxon>Paraflavisolibacter</taxon>
    </lineage>
</organism>
<dbReference type="EMBL" id="JAOTIF010000049">
    <property type="protein sequence ID" value="MCU7552828.1"/>
    <property type="molecule type" value="Genomic_DNA"/>
</dbReference>
<dbReference type="Gene3D" id="3.30.1660.10">
    <property type="entry name" value="Flavin-binding protein dodecin"/>
    <property type="match status" value="1"/>
</dbReference>
<sequence length="71" mass="7791">MAVVKVIEVLASSTKSWEDAAQQAVSHAAKTLHNIKSIYIKEQSAEVENGKILDYRINAKISFVLEGSETT</sequence>
<protein>
    <submittedName>
        <fullName evidence="1">Dodecin family protein</fullName>
    </submittedName>
</protein>
<accession>A0A9X2Y2N9</accession>
<dbReference type="AlphaFoldDB" id="A0A9X2Y2N9"/>
<dbReference type="PANTHER" id="PTHR39324">
    <property type="entry name" value="CALCIUM DODECIN"/>
    <property type="match status" value="1"/>
</dbReference>
<reference evidence="1" key="2">
    <citation type="submission" date="2023-04" db="EMBL/GenBank/DDBJ databases">
        <title>Paracnuella aquatica gen. nov., sp. nov., a member of the family Chitinophagaceae isolated from a hot spring.</title>
        <authorList>
            <person name="Wang C."/>
        </authorList>
    </citation>
    <scope>NUCLEOTIDE SEQUENCE</scope>
    <source>
        <strain evidence="1">LB-8</strain>
    </source>
</reference>